<dbReference type="Gene3D" id="2.60.120.560">
    <property type="entry name" value="Exo-inulinase, domain 1"/>
    <property type="match status" value="1"/>
</dbReference>
<evidence type="ECO:0000259" key="1">
    <source>
        <dbReference type="Pfam" id="PF08244"/>
    </source>
</evidence>
<evidence type="ECO:0000313" key="3">
    <source>
        <dbReference type="Proteomes" id="UP000677812"/>
    </source>
</evidence>
<dbReference type="InterPro" id="IPR013320">
    <property type="entry name" value="ConA-like_dom_sf"/>
</dbReference>
<dbReference type="RefSeq" id="WP_211682059.1">
    <property type="nucleotide sequence ID" value="NZ_JAGRQH010000005.1"/>
</dbReference>
<comment type="caution">
    <text evidence="2">The sequence shown here is derived from an EMBL/GenBank/DDBJ whole genome shotgun (WGS) entry which is preliminary data.</text>
</comment>
<organism evidence="2 3">
    <name type="scientific">Neokomagataea anthophila</name>
    <dbReference type="NCBI Taxonomy" id="2826925"/>
    <lineage>
        <taxon>Bacteria</taxon>
        <taxon>Pseudomonadati</taxon>
        <taxon>Pseudomonadota</taxon>
        <taxon>Alphaproteobacteria</taxon>
        <taxon>Acetobacterales</taxon>
        <taxon>Acetobacteraceae</taxon>
        <taxon>Neokomagataea</taxon>
    </lineage>
</organism>
<dbReference type="Proteomes" id="UP000677812">
    <property type="component" value="Unassembled WGS sequence"/>
</dbReference>
<proteinExistence type="predicted"/>
<dbReference type="EMBL" id="JAGRQH010000005">
    <property type="protein sequence ID" value="MBR0560023.1"/>
    <property type="molecule type" value="Genomic_DNA"/>
</dbReference>
<reference evidence="2 3" key="1">
    <citation type="submission" date="2021-04" db="EMBL/GenBank/DDBJ databases">
        <title>The complete genome sequence of Neokomagataea sp. TBRC 2177.</title>
        <authorList>
            <person name="Charoenyingcharoen P."/>
            <person name="Yukphan P."/>
        </authorList>
    </citation>
    <scope>NUCLEOTIDE SEQUENCE [LARGE SCALE GENOMIC DNA]</scope>
    <source>
        <strain evidence="2 3">TBRC 2177</strain>
    </source>
</reference>
<sequence>MVLKRNSPHAWSDELQFNFCVGPSNYSRLTFNPNAGTLTLSRAKSGSGPLDTTDALAQATWVQDRIASLPPALIYNVTIVFDVSVVEIIVNGTVYMSSLIFPPENAYGMNVTHVGNGGTYLTYFKLSC</sequence>
<accession>A0ABS5E7Z3</accession>
<feature type="domain" description="Glycosyl hydrolase family 32 C-terminal" evidence="1">
    <location>
        <begin position="14"/>
        <end position="116"/>
    </location>
</feature>
<dbReference type="InterPro" id="IPR013189">
    <property type="entry name" value="Glyco_hydro_32_C"/>
</dbReference>
<protein>
    <submittedName>
        <fullName evidence="2">GH32 C-terminal domain-containing protein</fullName>
    </submittedName>
</protein>
<keyword evidence="3" id="KW-1185">Reference proteome</keyword>
<dbReference type="Pfam" id="PF08244">
    <property type="entry name" value="Glyco_hydro_32C"/>
    <property type="match status" value="1"/>
</dbReference>
<name>A0ABS5E7Z3_9PROT</name>
<dbReference type="SUPFAM" id="SSF49899">
    <property type="entry name" value="Concanavalin A-like lectins/glucanases"/>
    <property type="match status" value="1"/>
</dbReference>
<gene>
    <name evidence="2" type="ORF">KB213_08155</name>
</gene>
<evidence type="ECO:0000313" key="2">
    <source>
        <dbReference type="EMBL" id="MBR0560023.1"/>
    </source>
</evidence>